<accession>A0A2N5J6X5</accession>
<dbReference type="EMBL" id="NMWU01000055">
    <property type="protein sequence ID" value="PLS29954.1"/>
    <property type="molecule type" value="Genomic_DNA"/>
</dbReference>
<evidence type="ECO:0000313" key="2">
    <source>
        <dbReference type="Proteomes" id="UP000235050"/>
    </source>
</evidence>
<dbReference type="Proteomes" id="UP000235050">
    <property type="component" value="Unassembled WGS sequence"/>
</dbReference>
<dbReference type="RefSeq" id="WP_101618361.1">
    <property type="nucleotide sequence ID" value="NZ_NMWU01000055.1"/>
</dbReference>
<dbReference type="AlphaFoldDB" id="A0A2N5J6X5"/>
<dbReference type="OrthoDB" id="9995081at2"/>
<gene>
    <name evidence="1" type="ORF">Uis1B_2222</name>
</gene>
<keyword evidence="2" id="KW-1185">Reference proteome</keyword>
<comment type="caution">
    <text evidence="1">The sequence shown here is derived from an EMBL/GenBank/DDBJ whole genome shotgun (WGS) entry which is preliminary data.</text>
</comment>
<proteinExistence type="predicted"/>
<evidence type="ECO:0000313" key="1">
    <source>
        <dbReference type="EMBL" id="PLS29954.1"/>
    </source>
</evidence>
<protein>
    <submittedName>
        <fullName evidence="1">Uncharacterized protein</fullName>
    </submittedName>
</protein>
<reference evidence="1 2" key="1">
    <citation type="submission" date="2017-07" db="EMBL/GenBank/DDBJ databases">
        <title>Bifidobacterium novel species.</title>
        <authorList>
            <person name="Lugli G.A."/>
            <person name="Milani C."/>
            <person name="Duranti S."/>
            <person name="Mangifesta M."/>
        </authorList>
    </citation>
    <scope>NUCLEOTIDE SEQUENCE [LARGE SCALE GENOMIC DNA]</scope>
    <source>
        <strain evidence="2">Uis1B</strain>
    </source>
</reference>
<sequence length="71" mass="8092">MTKNDHAHLHLIYLPISCRWCFTLTGNDIIPMLDQQTFDSPEDAGRWIKPLGLELRGRCVITVGPNPFGRD</sequence>
<organism evidence="1 2">
    <name type="scientific">Bifidobacterium margollesii</name>
    <dbReference type="NCBI Taxonomy" id="2020964"/>
    <lineage>
        <taxon>Bacteria</taxon>
        <taxon>Bacillati</taxon>
        <taxon>Actinomycetota</taxon>
        <taxon>Actinomycetes</taxon>
        <taxon>Bifidobacteriales</taxon>
        <taxon>Bifidobacteriaceae</taxon>
        <taxon>Bifidobacterium</taxon>
    </lineage>
</organism>
<name>A0A2N5J6X5_9BIFI</name>